<evidence type="ECO:0000259" key="2">
    <source>
        <dbReference type="Pfam" id="PF13873"/>
    </source>
</evidence>
<dbReference type="PANTHER" id="PTHR23098:SF23">
    <property type="entry name" value="MYB-RELATED TRANSCRIPTION FACTOR, PARTNER OF PROFILIN-LIKE ISOFORM X2-RELATED"/>
    <property type="match status" value="1"/>
</dbReference>
<keyword evidence="4" id="KW-1185">Reference proteome</keyword>
<comment type="caution">
    <text evidence="3">The sequence shown here is derived from an EMBL/GenBank/DDBJ whole genome shotgun (WGS) entry which is preliminary data.</text>
</comment>
<evidence type="ECO:0000256" key="1">
    <source>
        <dbReference type="SAM" id="MobiDB-lite"/>
    </source>
</evidence>
<gene>
    <name evidence="3" type="ORF">NDU88_006216</name>
</gene>
<reference evidence="3" key="1">
    <citation type="journal article" date="2022" name="bioRxiv">
        <title>Sequencing and chromosome-scale assembly of the giantPleurodeles waltlgenome.</title>
        <authorList>
            <person name="Brown T."/>
            <person name="Elewa A."/>
            <person name="Iarovenko S."/>
            <person name="Subramanian E."/>
            <person name="Araus A.J."/>
            <person name="Petzold A."/>
            <person name="Susuki M."/>
            <person name="Suzuki K.-i.T."/>
            <person name="Hayashi T."/>
            <person name="Toyoda A."/>
            <person name="Oliveira C."/>
            <person name="Osipova E."/>
            <person name="Leigh N.D."/>
            <person name="Simon A."/>
            <person name="Yun M.H."/>
        </authorList>
    </citation>
    <scope>NUCLEOTIDE SEQUENCE</scope>
    <source>
        <strain evidence="3">20211129_DDA</strain>
        <tissue evidence="3">Liver</tissue>
    </source>
</reference>
<organism evidence="3 4">
    <name type="scientific">Pleurodeles waltl</name>
    <name type="common">Iberian ribbed newt</name>
    <dbReference type="NCBI Taxonomy" id="8319"/>
    <lineage>
        <taxon>Eukaryota</taxon>
        <taxon>Metazoa</taxon>
        <taxon>Chordata</taxon>
        <taxon>Craniata</taxon>
        <taxon>Vertebrata</taxon>
        <taxon>Euteleostomi</taxon>
        <taxon>Amphibia</taxon>
        <taxon>Batrachia</taxon>
        <taxon>Caudata</taxon>
        <taxon>Salamandroidea</taxon>
        <taxon>Salamandridae</taxon>
        <taxon>Pleurodelinae</taxon>
        <taxon>Pleurodeles</taxon>
    </lineage>
</organism>
<proteinExistence type="predicted"/>
<dbReference type="Pfam" id="PF13873">
    <property type="entry name" value="Myb_DNA-bind_5"/>
    <property type="match status" value="1"/>
</dbReference>
<dbReference type="InterPro" id="IPR028002">
    <property type="entry name" value="Myb_DNA-bind_5"/>
</dbReference>
<dbReference type="Proteomes" id="UP001066276">
    <property type="component" value="Chromosome 4_1"/>
</dbReference>
<dbReference type="EMBL" id="JANPWB010000007">
    <property type="protein sequence ID" value="KAJ1174394.1"/>
    <property type="molecule type" value="Genomic_DNA"/>
</dbReference>
<feature type="compositionally biased region" description="Polar residues" evidence="1">
    <location>
        <begin position="224"/>
        <end position="295"/>
    </location>
</feature>
<accession>A0AAV7TCV3</accession>
<dbReference type="PANTHER" id="PTHR23098">
    <property type="entry name" value="AGAP001331-PA-RELATED"/>
    <property type="match status" value="1"/>
</dbReference>
<evidence type="ECO:0000313" key="4">
    <source>
        <dbReference type="Proteomes" id="UP001066276"/>
    </source>
</evidence>
<feature type="domain" description="Myb/SANT-like DNA-binding" evidence="2">
    <location>
        <begin position="8"/>
        <end position="82"/>
    </location>
</feature>
<dbReference type="AlphaFoldDB" id="A0AAV7TCV3"/>
<protein>
    <recommendedName>
        <fullName evidence="2">Myb/SANT-like DNA-binding domain-containing protein</fullName>
    </recommendedName>
</protein>
<evidence type="ECO:0000313" key="3">
    <source>
        <dbReference type="EMBL" id="KAJ1174394.1"/>
    </source>
</evidence>
<dbReference type="GO" id="GO:0005634">
    <property type="term" value="C:nucleus"/>
    <property type="evidence" value="ECO:0007669"/>
    <property type="project" value="TreeGrafter"/>
</dbReference>
<name>A0AAV7TCV3_PLEWA</name>
<feature type="region of interest" description="Disordered" evidence="1">
    <location>
        <begin position="143"/>
        <end position="298"/>
    </location>
</feature>
<sequence length="349" mass="36654">MALVSGERAPAFTSEELEKLVDGALPQYALLYSPPDKQVSAHQKKDIWRAIAKDVRTLGVYHRRSTHCRKRWEDIRRWSKKSAEAQLGMASQRGRGACHTMSPLMFRILAVAYPELDGRSRASQQPQGVVPVVTGTWSAPATRAASVARSHSTDSPPPVKHQKLASARRERGKTPATKAAPRGTGESVESAVTPSKVGKGHKKPGKSGKSSTAEKTAIIPDAQEATTSTSPPAQEDTTSISPAAQEATASTSPAAQEATASTSPAAQKATASTSTPGQEATASTSPAAQEASTSPPGLRDCGFALPRIGAVLTVVFAAGVRAPGRGAGRLLQVEFGVPDPWRLRSSWGV</sequence>